<dbReference type="KEGG" id="gtm:GT3921_07700"/>
<proteinExistence type="predicted"/>
<dbReference type="AlphaFoldDB" id="A0A226QCV7"/>
<dbReference type="Proteomes" id="UP000198378">
    <property type="component" value="Unassembled WGS sequence"/>
</dbReference>
<evidence type="ECO:0000313" key="2">
    <source>
        <dbReference type="Proteomes" id="UP000198378"/>
    </source>
</evidence>
<comment type="caution">
    <text evidence="1">The sequence shown here is derived from an EMBL/GenBank/DDBJ whole genome shotgun (WGS) entry which is preliminary data.</text>
</comment>
<sequence length="317" mass="37606">MLIDAWENIIIQFRQIKRHVLSLVHFYAFEDYKMNPVHFQRLIPPLQRLLKGRFFEDLRNVMKEEDQTEAQSLLELLSGLGEILKLANGYYLPLPPRCVELPVSKSLVVLSNPEGKSDRYYGCGNGYMEEGSHVPTLMIDEWMTSPTVNEFIETLKLQNPVKLNDEPTELFLPQKRRKWHPFQMNLASKSDCYIARYALKNSQPLYFWVENMGRGDARYYKIPEYYLETAKYALEYKAQVKTTIKCAKIREDIIYVRLFKKFPVFEQKMAMLFCFPLSFIKPIEWIVPLWHYSDFIWVLRRLGIDEDSIRWEGVEMG</sequence>
<gene>
    <name evidence="1" type="ORF">B9L19_06495</name>
</gene>
<evidence type="ECO:0000313" key="1">
    <source>
        <dbReference type="EMBL" id="OXB89698.1"/>
    </source>
</evidence>
<reference evidence="1 2" key="1">
    <citation type="submission" date="2017-05" db="EMBL/GenBank/DDBJ databases">
        <title>The genome sequence of Geobacillus thermocatenulatus DSM 730.</title>
        <authorList>
            <person name="Ramaloko W.T."/>
            <person name="Koen N."/>
            <person name="Polliack S."/>
            <person name="Aliyu H."/>
            <person name="Lebre P."/>
            <person name="Mohr T."/>
            <person name="Oswald F."/>
            <person name="Zwick M."/>
            <person name="Neumann A."/>
            <person name="Syldatk C."/>
            <person name="Cowan D."/>
            <person name="De Maayer P."/>
        </authorList>
    </citation>
    <scope>NUCLEOTIDE SEQUENCE [LARGE SCALE GENOMIC DNA]</scope>
    <source>
        <strain evidence="1 2">BGSC 93A1</strain>
    </source>
</reference>
<name>A0A226QCV7_9BACL</name>
<keyword evidence="2" id="KW-1185">Reference proteome</keyword>
<dbReference type="EMBL" id="NEWK01000001">
    <property type="protein sequence ID" value="OXB89698.1"/>
    <property type="molecule type" value="Genomic_DNA"/>
</dbReference>
<protein>
    <submittedName>
        <fullName evidence="1">Uncharacterized protein</fullName>
    </submittedName>
</protein>
<organism evidence="1 2">
    <name type="scientific">Geobacillus thermocatenulatus</name>
    <dbReference type="NCBI Taxonomy" id="33938"/>
    <lineage>
        <taxon>Bacteria</taxon>
        <taxon>Bacillati</taxon>
        <taxon>Bacillota</taxon>
        <taxon>Bacilli</taxon>
        <taxon>Bacillales</taxon>
        <taxon>Anoxybacillaceae</taxon>
        <taxon>Geobacillus</taxon>
        <taxon>Geobacillus thermoleovorans group</taxon>
    </lineage>
</organism>
<accession>A0A226QCV7</accession>
<dbReference type="RefSeq" id="WP_047752834.1">
    <property type="nucleotide sequence ID" value="NZ_CP018058.1"/>
</dbReference>